<feature type="non-terminal residue" evidence="1">
    <location>
        <position position="1"/>
    </location>
</feature>
<gene>
    <name evidence="1" type="ORF">BLA29_013402</name>
</gene>
<keyword evidence="2" id="KW-1185">Reference proteome</keyword>
<name>A0A1Y3B2Y8_EURMA</name>
<evidence type="ECO:0000313" key="1">
    <source>
        <dbReference type="EMBL" id="OTF75169.1"/>
    </source>
</evidence>
<protein>
    <submittedName>
        <fullName evidence="1">Uncharacterized protein</fullName>
    </submittedName>
</protein>
<reference evidence="1 2" key="1">
    <citation type="submission" date="2017-03" db="EMBL/GenBank/DDBJ databases">
        <title>Genome Survey of Euroglyphus maynei.</title>
        <authorList>
            <person name="Arlian L.G."/>
            <person name="Morgan M.S."/>
            <person name="Rider S.D."/>
        </authorList>
    </citation>
    <scope>NUCLEOTIDE SEQUENCE [LARGE SCALE GENOMIC DNA]</scope>
    <source>
        <strain evidence="1">Arlian Lab</strain>
        <tissue evidence="1">Whole body</tissue>
    </source>
</reference>
<feature type="non-terminal residue" evidence="1">
    <location>
        <position position="154"/>
    </location>
</feature>
<sequence length="154" mass="17953">AKSLNQKLNDSATTIIPTVNKIAEQNVYDISFENFTKILKKIDKDEQQQSDDERKDLSIKLNLVTPVIVFDKTKDYVIPIEISGEQLKQFEEHMRNDHNIDETILDEMKHSDRPIECGTNIKLQLTQCYATVTETPLFDTYQQLEEFNVEFEKP</sequence>
<accession>A0A1Y3B2Y8</accession>
<dbReference type="OrthoDB" id="10690089at2759"/>
<dbReference type="Proteomes" id="UP000194236">
    <property type="component" value="Unassembled WGS sequence"/>
</dbReference>
<organism evidence="1 2">
    <name type="scientific">Euroglyphus maynei</name>
    <name type="common">Mayne's house dust mite</name>
    <dbReference type="NCBI Taxonomy" id="6958"/>
    <lineage>
        <taxon>Eukaryota</taxon>
        <taxon>Metazoa</taxon>
        <taxon>Ecdysozoa</taxon>
        <taxon>Arthropoda</taxon>
        <taxon>Chelicerata</taxon>
        <taxon>Arachnida</taxon>
        <taxon>Acari</taxon>
        <taxon>Acariformes</taxon>
        <taxon>Sarcoptiformes</taxon>
        <taxon>Astigmata</taxon>
        <taxon>Psoroptidia</taxon>
        <taxon>Analgoidea</taxon>
        <taxon>Pyroglyphidae</taxon>
        <taxon>Pyroglyphinae</taxon>
        <taxon>Euroglyphus</taxon>
    </lineage>
</organism>
<proteinExistence type="predicted"/>
<dbReference type="AlphaFoldDB" id="A0A1Y3B2Y8"/>
<evidence type="ECO:0000313" key="2">
    <source>
        <dbReference type="Proteomes" id="UP000194236"/>
    </source>
</evidence>
<dbReference type="EMBL" id="MUJZ01043282">
    <property type="protein sequence ID" value="OTF75169.1"/>
    <property type="molecule type" value="Genomic_DNA"/>
</dbReference>
<comment type="caution">
    <text evidence="1">The sequence shown here is derived from an EMBL/GenBank/DDBJ whole genome shotgun (WGS) entry which is preliminary data.</text>
</comment>